<dbReference type="GO" id="GO:0004062">
    <property type="term" value="F:aryl sulfotransferase activity"/>
    <property type="evidence" value="ECO:0007669"/>
    <property type="project" value="InterPro"/>
</dbReference>
<evidence type="ECO:0000313" key="2">
    <source>
        <dbReference type="Proteomes" id="UP000318017"/>
    </source>
</evidence>
<dbReference type="Pfam" id="PF05935">
    <property type="entry name" value="Arylsulfotrans"/>
    <property type="match status" value="1"/>
</dbReference>
<sequence>MHHSLYLLFCVCSCLGLGCDREEPADDSGSMQVDVADLFVGQPTIRGNPIERVPLVAIVDLESPVEVVPSLEISDGDRVWIQPWPVKPATKHRVAVMGMRPNRSHTIRVRVDAADSVQEQWSEPLFFQTPPLPDNFPPISVVHAEPQRMEPGVTFFATNIWKDSISILDYGYIVALDAEGQVVWFCETTDRIADMRILKNGHILYQHGNYRYAYEIDILGRDINRWVATNLTELPDSGSIPVGIDTTHHDILELPNGNFLTLATVLKHFEEFPTSELDPEAPWAAAHVVCDDIVEFNPRTGVIVKRFPLSSVLDNKRLGYMSLGSFWKDKYNDEEGNVISRDWSHANGLTYLPDESALLISFRHQDCVMKLDWKTHEIRWIFGNPEGWADVWQQYMLKPVGELAWCYHQHAPQWTPRGTLMLYDNGNYRARPFQQPMQAYENQSRVVEFRIDEEAMTVEQVFEYSGGEDDPFYSPFYCEADWLPNTQNILVTDGGHVELSDGTPSDNVPGERQWARIFELTRDAQPERVFEIQIDSGMESPFGWSVYRAMRLPNLIDGFRIDPLAVDEPVPRFERDPHEKREVLH</sequence>
<dbReference type="Proteomes" id="UP000318017">
    <property type="component" value="Chromosome"/>
</dbReference>
<dbReference type="EC" id="2.8.2.22" evidence="1"/>
<dbReference type="EMBL" id="CP036298">
    <property type="protein sequence ID" value="QDV21993.1"/>
    <property type="molecule type" value="Genomic_DNA"/>
</dbReference>
<dbReference type="PANTHER" id="PTHR35340:SF10">
    <property type="entry name" value="CYTOPLASMIC PROTEIN"/>
    <property type="match status" value="1"/>
</dbReference>
<accession>A0A518G066</accession>
<dbReference type="KEGG" id="ahel:Q31a_02720"/>
<dbReference type="InterPro" id="IPR011044">
    <property type="entry name" value="Quino_amine_DH_bsu"/>
</dbReference>
<name>A0A518G066_9BACT</name>
<dbReference type="SUPFAM" id="SSF50969">
    <property type="entry name" value="YVTN repeat-like/Quinoprotein amine dehydrogenase"/>
    <property type="match status" value="1"/>
</dbReference>
<dbReference type="PANTHER" id="PTHR35340">
    <property type="entry name" value="PQQ ENZYME REPEAT PROTEIN-RELATED"/>
    <property type="match status" value="1"/>
</dbReference>
<dbReference type="GO" id="GO:0047686">
    <property type="term" value="F:arylsulfate sulfotransferase activity"/>
    <property type="evidence" value="ECO:0007669"/>
    <property type="project" value="UniProtKB-EC"/>
</dbReference>
<dbReference type="InterPro" id="IPR053143">
    <property type="entry name" value="Arylsulfate_ST"/>
</dbReference>
<dbReference type="InterPro" id="IPR010262">
    <property type="entry name" value="Arylsulfotransferase_bact"/>
</dbReference>
<gene>
    <name evidence="1" type="primary">assT</name>
    <name evidence="1" type="ORF">Q31a_02720</name>
</gene>
<reference evidence="1 2" key="1">
    <citation type="submission" date="2019-02" db="EMBL/GenBank/DDBJ databases">
        <title>Deep-cultivation of Planctomycetes and their phenomic and genomic characterization uncovers novel biology.</title>
        <authorList>
            <person name="Wiegand S."/>
            <person name="Jogler M."/>
            <person name="Boedeker C."/>
            <person name="Pinto D."/>
            <person name="Vollmers J."/>
            <person name="Rivas-Marin E."/>
            <person name="Kohn T."/>
            <person name="Peeters S.H."/>
            <person name="Heuer A."/>
            <person name="Rast P."/>
            <person name="Oberbeckmann S."/>
            <person name="Bunk B."/>
            <person name="Jeske O."/>
            <person name="Meyerdierks A."/>
            <person name="Storesund J.E."/>
            <person name="Kallscheuer N."/>
            <person name="Luecker S."/>
            <person name="Lage O.M."/>
            <person name="Pohl T."/>
            <person name="Merkel B.J."/>
            <person name="Hornburger P."/>
            <person name="Mueller R.-W."/>
            <person name="Bruemmer F."/>
            <person name="Labrenz M."/>
            <person name="Spormann A.M."/>
            <person name="Op den Camp H."/>
            <person name="Overmann J."/>
            <person name="Amann R."/>
            <person name="Jetten M.S.M."/>
            <person name="Mascher T."/>
            <person name="Medema M.H."/>
            <person name="Devos D.P."/>
            <person name="Kaster A.-K."/>
            <person name="Ovreas L."/>
            <person name="Rohde M."/>
            <person name="Galperin M.Y."/>
            <person name="Jogler C."/>
        </authorList>
    </citation>
    <scope>NUCLEOTIDE SEQUENCE [LARGE SCALE GENOMIC DNA]</scope>
    <source>
        <strain evidence="1 2">Q31a</strain>
    </source>
</reference>
<proteinExistence type="predicted"/>
<organism evidence="1 2">
    <name type="scientific">Aureliella helgolandensis</name>
    <dbReference type="NCBI Taxonomy" id="2527968"/>
    <lineage>
        <taxon>Bacteria</taxon>
        <taxon>Pseudomonadati</taxon>
        <taxon>Planctomycetota</taxon>
        <taxon>Planctomycetia</taxon>
        <taxon>Pirellulales</taxon>
        <taxon>Pirellulaceae</taxon>
        <taxon>Aureliella</taxon>
    </lineage>
</organism>
<keyword evidence="2" id="KW-1185">Reference proteome</keyword>
<protein>
    <submittedName>
        <fullName evidence="1">Arylsulfate sulfotransferase AssT</fullName>
        <ecNumber evidence="1">2.8.2.22</ecNumber>
    </submittedName>
</protein>
<dbReference type="AlphaFoldDB" id="A0A518G066"/>
<keyword evidence="1" id="KW-0808">Transferase</keyword>
<evidence type="ECO:0000313" key="1">
    <source>
        <dbReference type="EMBL" id="QDV21993.1"/>
    </source>
</evidence>
<dbReference type="OrthoDB" id="264813at2"/>